<accession>A0ABR4MKZ0</accession>
<feature type="chain" id="PRO_5045871330" evidence="2">
    <location>
        <begin position="25"/>
        <end position="237"/>
    </location>
</feature>
<organism evidence="3 4">
    <name type="scientific">Ceratocystis lukuohia</name>
    <dbReference type="NCBI Taxonomy" id="2019550"/>
    <lineage>
        <taxon>Eukaryota</taxon>
        <taxon>Fungi</taxon>
        <taxon>Dikarya</taxon>
        <taxon>Ascomycota</taxon>
        <taxon>Pezizomycotina</taxon>
        <taxon>Sordariomycetes</taxon>
        <taxon>Hypocreomycetidae</taxon>
        <taxon>Microascales</taxon>
        <taxon>Ceratocystidaceae</taxon>
        <taxon>Ceratocystis</taxon>
    </lineage>
</organism>
<gene>
    <name evidence="3" type="ORF">HOO65_030427</name>
</gene>
<dbReference type="Proteomes" id="UP001610728">
    <property type="component" value="Unassembled WGS sequence"/>
</dbReference>
<protein>
    <submittedName>
        <fullName evidence="3">Uncharacterized protein</fullName>
    </submittedName>
</protein>
<dbReference type="GeneID" id="98117244"/>
<name>A0ABR4MKZ0_9PEZI</name>
<evidence type="ECO:0000256" key="1">
    <source>
        <dbReference type="SAM" id="MobiDB-lite"/>
    </source>
</evidence>
<evidence type="ECO:0000256" key="2">
    <source>
        <dbReference type="SAM" id="SignalP"/>
    </source>
</evidence>
<dbReference type="PROSITE" id="PS51257">
    <property type="entry name" value="PROKAR_LIPOPROTEIN"/>
    <property type="match status" value="1"/>
</dbReference>
<evidence type="ECO:0000313" key="4">
    <source>
        <dbReference type="Proteomes" id="UP001610728"/>
    </source>
</evidence>
<comment type="caution">
    <text evidence="3">The sequence shown here is derived from an EMBL/GenBank/DDBJ whole genome shotgun (WGS) entry which is preliminary data.</text>
</comment>
<reference evidence="3 4" key="1">
    <citation type="submission" date="2020-05" db="EMBL/GenBank/DDBJ databases">
        <title>Ceratocystis lukuohia genome.</title>
        <authorList>
            <person name="Harrington T.C."/>
            <person name="Kim K."/>
            <person name="Mayers C.G."/>
        </authorList>
    </citation>
    <scope>NUCLEOTIDE SEQUENCE [LARGE SCALE GENOMIC DNA]</scope>
    <source>
        <strain evidence="3 4">C4212</strain>
    </source>
</reference>
<feature type="region of interest" description="Disordered" evidence="1">
    <location>
        <begin position="217"/>
        <end position="237"/>
    </location>
</feature>
<sequence length="237" mass="26344">MRFQSLLPLGLLLSSFGSCRPGAGQPETTGLDSTIPEVVNSEYLKNYGYSILKNRDGIYWIFSESYVGVGAVVKISIDTEHKSVTILENNLGQGIVDVEKLKLPQIFRGLCIAKNLPCYEMKSIAMDIDEWFTHGSVQKHRQDNSLVDQDFDIAANQPGWEIFSKTSFYNDATKMLPGFETEKITIKQQKRASPTPRYAAVVAEVMMVSFKQPGLKDEDTVVSPTDAHASEPSARTI</sequence>
<dbReference type="EMBL" id="JABSNW010000003">
    <property type="protein sequence ID" value="KAL2888926.1"/>
    <property type="molecule type" value="Genomic_DNA"/>
</dbReference>
<dbReference type="RefSeq" id="XP_070860106.1">
    <property type="nucleotide sequence ID" value="XM_071000400.1"/>
</dbReference>
<feature type="signal peptide" evidence="2">
    <location>
        <begin position="1"/>
        <end position="24"/>
    </location>
</feature>
<keyword evidence="2" id="KW-0732">Signal</keyword>
<proteinExistence type="predicted"/>
<keyword evidence="4" id="KW-1185">Reference proteome</keyword>
<evidence type="ECO:0000313" key="3">
    <source>
        <dbReference type="EMBL" id="KAL2888926.1"/>
    </source>
</evidence>